<evidence type="ECO:0000313" key="1">
    <source>
        <dbReference type="EMBL" id="JAP10067.1"/>
    </source>
</evidence>
<proteinExistence type="predicted"/>
<protein>
    <submittedName>
        <fullName evidence="1">Putative ovule protein</fullName>
    </submittedName>
</protein>
<sequence>MHVHRLSLCHTSLSPSIVKLLNSAIVLWKEAIISISLSFKCLLSCKFQACPVHIAATVACCCWHRESNAGYTCFKGVLPIHLSFQSEP</sequence>
<organism evidence="1">
    <name type="scientific">Solanum chacoense</name>
    <name type="common">Chaco potato</name>
    <dbReference type="NCBI Taxonomy" id="4108"/>
    <lineage>
        <taxon>Eukaryota</taxon>
        <taxon>Viridiplantae</taxon>
        <taxon>Streptophyta</taxon>
        <taxon>Embryophyta</taxon>
        <taxon>Tracheophyta</taxon>
        <taxon>Spermatophyta</taxon>
        <taxon>Magnoliopsida</taxon>
        <taxon>eudicotyledons</taxon>
        <taxon>Gunneridae</taxon>
        <taxon>Pentapetalae</taxon>
        <taxon>asterids</taxon>
        <taxon>lamiids</taxon>
        <taxon>Solanales</taxon>
        <taxon>Solanaceae</taxon>
        <taxon>Solanoideae</taxon>
        <taxon>Solaneae</taxon>
        <taxon>Solanum</taxon>
    </lineage>
</organism>
<dbReference type="EMBL" id="GEDG01033800">
    <property type="protein sequence ID" value="JAP10067.1"/>
    <property type="molecule type" value="Transcribed_RNA"/>
</dbReference>
<dbReference type="AlphaFoldDB" id="A0A0V0GQ53"/>
<reference evidence="1" key="1">
    <citation type="submission" date="2015-12" db="EMBL/GenBank/DDBJ databases">
        <title>Gene expression during late stages of embryo sac development: a critical building block for successful pollen-pistil interactions.</title>
        <authorList>
            <person name="Liu Y."/>
            <person name="Joly V."/>
            <person name="Sabar M."/>
            <person name="Matton D.P."/>
        </authorList>
    </citation>
    <scope>NUCLEOTIDE SEQUENCE</scope>
</reference>
<name>A0A0V0GQ53_SOLCH</name>
<accession>A0A0V0GQ53</accession>